<evidence type="ECO:0000313" key="2">
    <source>
        <dbReference type="EMBL" id="MEE2566026.1"/>
    </source>
</evidence>
<gene>
    <name evidence="2" type="ORF">V0U35_04975</name>
</gene>
<keyword evidence="3" id="KW-1185">Reference proteome</keyword>
<name>A0ABU7LX22_9PROT</name>
<dbReference type="Pfam" id="PF12680">
    <property type="entry name" value="SnoaL_2"/>
    <property type="match status" value="1"/>
</dbReference>
<dbReference type="RefSeq" id="WP_330195555.1">
    <property type="nucleotide sequence ID" value="NZ_JAZDRO010000001.1"/>
</dbReference>
<feature type="domain" description="SnoaL-like" evidence="1">
    <location>
        <begin position="9"/>
        <end position="99"/>
    </location>
</feature>
<sequence length="128" mass="14433">MSRSPRDVVSQWVDAFNTGDADAVAELYADNAVNHQVNTDPVKGREAIRDMLETEFAGADMFCIVENLFEDSDWAILEWRDPKGLRGCGFFQVRDGLIVFQRGYWDRLTFLKQQGLSAEDALRKGLAG</sequence>
<proteinExistence type="predicted"/>
<dbReference type="SUPFAM" id="SSF54427">
    <property type="entry name" value="NTF2-like"/>
    <property type="match status" value="1"/>
</dbReference>
<dbReference type="InterPro" id="IPR032710">
    <property type="entry name" value="NTF2-like_dom_sf"/>
</dbReference>
<organism evidence="2 3">
    <name type="scientific">Hyphobacterium marinum</name>
    <dbReference type="NCBI Taxonomy" id="3116574"/>
    <lineage>
        <taxon>Bacteria</taxon>
        <taxon>Pseudomonadati</taxon>
        <taxon>Pseudomonadota</taxon>
        <taxon>Alphaproteobacteria</taxon>
        <taxon>Maricaulales</taxon>
        <taxon>Maricaulaceae</taxon>
        <taxon>Hyphobacterium</taxon>
    </lineage>
</organism>
<reference evidence="2 3" key="1">
    <citation type="submission" date="2024-01" db="EMBL/GenBank/DDBJ databases">
        <title>Hyphobacterium bacterium isolated from marine sediment.</title>
        <authorList>
            <person name="Zhao S."/>
        </authorList>
    </citation>
    <scope>NUCLEOTIDE SEQUENCE [LARGE SCALE GENOMIC DNA]</scope>
    <source>
        <strain evidence="2 3">Y60-23</strain>
    </source>
</reference>
<evidence type="ECO:0000313" key="3">
    <source>
        <dbReference type="Proteomes" id="UP001310692"/>
    </source>
</evidence>
<dbReference type="Gene3D" id="3.10.450.50">
    <property type="match status" value="1"/>
</dbReference>
<dbReference type="InterPro" id="IPR037401">
    <property type="entry name" value="SnoaL-like"/>
</dbReference>
<dbReference type="EMBL" id="JAZDRO010000001">
    <property type="protein sequence ID" value="MEE2566026.1"/>
    <property type="molecule type" value="Genomic_DNA"/>
</dbReference>
<dbReference type="InterPro" id="IPR011944">
    <property type="entry name" value="Steroid_delta5-4_isomerase"/>
</dbReference>
<accession>A0ABU7LX22</accession>
<dbReference type="Proteomes" id="UP001310692">
    <property type="component" value="Unassembled WGS sequence"/>
</dbReference>
<comment type="caution">
    <text evidence="2">The sequence shown here is derived from an EMBL/GenBank/DDBJ whole genome shotgun (WGS) entry which is preliminary data.</text>
</comment>
<dbReference type="NCBIfam" id="TIGR02246">
    <property type="entry name" value="SgcJ/EcaC family oxidoreductase"/>
    <property type="match status" value="1"/>
</dbReference>
<protein>
    <submittedName>
        <fullName evidence="2">Nuclear transport factor 2 family protein</fullName>
    </submittedName>
</protein>
<evidence type="ECO:0000259" key="1">
    <source>
        <dbReference type="Pfam" id="PF12680"/>
    </source>
</evidence>